<evidence type="ECO:0000256" key="1">
    <source>
        <dbReference type="ARBA" id="ARBA00022679"/>
    </source>
</evidence>
<dbReference type="CDD" id="cd04301">
    <property type="entry name" value="NAT_SF"/>
    <property type="match status" value="1"/>
</dbReference>
<dbReference type="GO" id="GO:0016746">
    <property type="term" value="F:acyltransferase activity"/>
    <property type="evidence" value="ECO:0007669"/>
    <property type="project" value="UniProtKB-KW"/>
</dbReference>
<dbReference type="Gene3D" id="3.40.630.30">
    <property type="match status" value="1"/>
</dbReference>
<accession>A0ABV3GP57</accession>
<sequence length="275" mass="29628">MIDGPTWTFTADAEVYAAAAEPWLLRDPVRNTVLLTVLRGVRSGQFSEDPLMAWRTEGGSVEGAVIHTAPYPLLLGVVPLDALPSLATELIALGRSLPGVTGPLDQAEAFARAWWEPERGRRSERLYRLGSLVPPSVPGVARTAVAADAPLAAQWFREFQEEADVNVAADPTPVVSARINRNELMFWEDGGRPVSLAGVSAPIAGMSRVGPVYTPPALRRRGYGAAVTHAVTRKALDEGATEVLLFADLANPPSNSVYQALGYKRVADYASLRFR</sequence>
<evidence type="ECO:0000313" key="5">
    <source>
        <dbReference type="Proteomes" id="UP001551675"/>
    </source>
</evidence>
<dbReference type="RefSeq" id="WP_358139073.1">
    <property type="nucleotide sequence ID" value="NZ_JBFALK010000022.1"/>
</dbReference>
<keyword evidence="1 4" id="KW-0808">Transferase</keyword>
<dbReference type="EC" id="2.3.1.-" evidence="4"/>
<dbReference type="InterPro" id="IPR016181">
    <property type="entry name" value="Acyl_CoA_acyltransferase"/>
</dbReference>
<dbReference type="SUPFAM" id="SSF55729">
    <property type="entry name" value="Acyl-CoA N-acyltransferases (Nat)"/>
    <property type="match status" value="1"/>
</dbReference>
<dbReference type="Pfam" id="PF08445">
    <property type="entry name" value="FR47"/>
    <property type="match status" value="1"/>
</dbReference>
<dbReference type="InterPro" id="IPR050832">
    <property type="entry name" value="Bact_Acetyltransf"/>
</dbReference>
<keyword evidence="2 4" id="KW-0012">Acyltransferase</keyword>
<protein>
    <submittedName>
        <fullName evidence="4">GNAT family N-acetyltransferase</fullName>
        <ecNumber evidence="4">2.3.1.-</ecNumber>
    </submittedName>
</protein>
<comment type="caution">
    <text evidence="4">The sequence shown here is derived from an EMBL/GenBank/DDBJ whole genome shotgun (WGS) entry which is preliminary data.</text>
</comment>
<keyword evidence="5" id="KW-1185">Reference proteome</keyword>
<feature type="domain" description="N-acetyltransferase" evidence="3">
    <location>
        <begin position="139"/>
        <end position="275"/>
    </location>
</feature>
<dbReference type="InterPro" id="IPR013653">
    <property type="entry name" value="GCN5-like_dom"/>
</dbReference>
<evidence type="ECO:0000256" key="2">
    <source>
        <dbReference type="ARBA" id="ARBA00023315"/>
    </source>
</evidence>
<dbReference type="Proteomes" id="UP001551675">
    <property type="component" value="Unassembled WGS sequence"/>
</dbReference>
<organism evidence="4 5">
    <name type="scientific">Microtetraspora glauca</name>
    <dbReference type="NCBI Taxonomy" id="1996"/>
    <lineage>
        <taxon>Bacteria</taxon>
        <taxon>Bacillati</taxon>
        <taxon>Actinomycetota</taxon>
        <taxon>Actinomycetes</taxon>
        <taxon>Streptosporangiales</taxon>
        <taxon>Streptosporangiaceae</taxon>
        <taxon>Microtetraspora</taxon>
    </lineage>
</organism>
<name>A0ABV3GP57_MICGL</name>
<evidence type="ECO:0000313" key="4">
    <source>
        <dbReference type="EMBL" id="MEV0973423.1"/>
    </source>
</evidence>
<gene>
    <name evidence="4" type="ORF">AB0I59_32885</name>
</gene>
<reference evidence="4 5" key="1">
    <citation type="submission" date="2024-06" db="EMBL/GenBank/DDBJ databases">
        <title>The Natural Products Discovery Center: Release of the First 8490 Sequenced Strains for Exploring Actinobacteria Biosynthetic Diversity.</title>
        <authorList>
            <person name="Kalkreuter E."/>
            <person name="Kautsar S.A."/>
            <person name="Yang D."/>
            <person name="Bader C.D."/>
            <person name="Teijaro C.N."/>
            <person name="Fluegel L."/>
            <person name="Davis C.M."/>
            <person name="Simpson J.R."/>
            <person name="Lauterbach L."/>
            <person name="Steele A.D."/>
            <person name="Gui C."/>
            <person name="Meng S."/>
            <person name="Li G."/>
            <person name="Viehrig K."/>
            <person name="Ye F."/>
            <person name="Su P."/>
            <person name="Kiefer A.F."/>
            <person name="Nichols A."/>
            <person name="Cepeda A.J."/>
            <person name="Yan W."/>
            <person name="Fan B."/>
            <person name="Jiang Y."/>
            <person name="Adhikari A."/>
            <person name="Zheng C.-J."/>
            <person name="Schuster L."/>
            <person name="Cowan T.M."/>
            <person name="Smanski M.J."/>
            <person name="Chevrette M.G."/>
            <person name="De Carvalho L.P.S."/>
            <person name="Shen B."/>
        </authorList>
    </citation>
    <scope>NUCLEOTIDE SEQUENCE [LARGE SCALE GENOMIC DNA]</scope>
    <source>
        <strain evidence="4 5">NPDC050100</strain>
    </source>
</reference>
<proteinExistence type="predicted"/>
<dbReference type="EMBL" id="JBFALK010000022">
    <property type="protein sequence ID" value="MEV0973423.1"/>
    <property type="molecule type" value="Genomic_DNA"/>
</dbReference>
<evidence type="ECO:0000259" key="3">
    <source>
        <dbReference type="PROSITE" id="PS51186"/>
    </source>
</evidence>
<dbReference type="InterPro" id="IPR000182">
    <property type="entry name" value="GNAT_dom"/>
</dbReference>
<dbReference type="PANTHER" id="PTHR43877">
    <property type="entry name" value="AMINOALKYLPHOSPHONATE N-ACETYLTRANSFERASE-RELATED-RELATED"/>
    <property type="match status" value="1"/>
</dbReference>
<dbReference type="PROSITE" id="PS51186">
    <property type="entry name" value="GNAT"/>
    <property type="match status" value="1"/>
</dbReference>